<dbReference type="Proteomes" id="UP001501237">
    <property type="component" value="Unassembled WGS sequence"/>
</dbReference>
<dbReference type="PROSITE" id="PS50056">
    <property type="entry name" value="TYR_PHOSPHATASE_2"/>
    <property type="match status" value="1"/>
</dbReference>
<dbReference type="InterPro" id="IPR029021">
    <property type="entry name" value="Prot-tyrosine_phosphatase-like"/>
</dbReference>
<proteinExistence type="predicted"/>
<protein>
    <recommendedName>
        <fullName evidence="1">Tyrosine specific protein phosphatases domain-containing protein</fullName>
    </recommendedName>
</protein>
<sequence length="130" mass="14170">MPGPIRLPLPFDDGVVLGSLRHAGQRADGFDAVVSLCRAPPTAYDNRIPVQDRLSVWLIDQPGANQHPHFVIEEAARLVKEFRQQGKRVLLHCAAGRNRTGAVAAQYACMTSSVHPFVAFDVIESVLGSE</sequence>
<dbReference type="EMBL" id="BAAAUV010000060">
    <property type="protein sequence ID" value="GAA3243649.1"/>
    <property type="molecule type" value="Genomic_DNA"/>
</dbReference>
<dbReference type="Gene3D" id="3.90.190.10">
    <property type="entry name" value="Protein tyrosine phosphatase superfamily"/>
    <property type="match status" value="1"/>
</dbReference>
<organism evidence="2 3">
    <name type="scientific">Actinocorallia longicatena</name>
    <dbReference type="NCBI Taxonomy" id="111803"/>
    <lineage>
        <taxon>Bacteria</taxon>
        <taxon>Bacillati</taxon>
        <taxon>Actinomycetota</taxon>
        <taxon>Actinomycetes</taxon>
        <taxon>Streptosporangiales</taxon>
        <taxon>Thermomonosporaceae</taxon>
        <taxon>Actinocorallia</taxon>
    </lineage>
</organism>
<dbReference type="InterPro" id="IPR016130">
    <property type="entry name" value="Tyr_Pase_AS"/>
</dbReference>
<dbReference type="InterPro" id="IPR000387">
    <property type="entry name" value="Tyr_Pase_dom"/>
</dbReference>
<keyword evidence="3" id="KW-1185">Reference proteome</keyword>
<dbReference type="PROSITE" id="PS00383">
    <property type="entry name" value="TYR_PHOSPHATASE_1"/>
    <property type="match status" value="1"/>
</dbReference>
<evidence type="ECO:0000313" key="2">
    <source>
        <dbReference type="EMBL" id="GAA3243649.1"/>
    </source>
</evidence>
<dbReference type="SUPFAM" id="SSF52799">
    <property type="entry name" value="(Phosphotyrosine protein) phosphatases II"/>
    <property type="match status" value="1"/>
</dbReference>
<comment type="caution">
    <text evidence="2">The sequence shown here is derived from an EMBL/GenBank/DDBJ whole genome shotgun (WGS) entry which is preliminary data.</text>
</comment>
<feature type="domain" description="Tyrosine specific protein phosphatases" evidence="1">
    <location>
        <begin position="73"/>
        <end position="125"/>
    </location>
</feature>
<accession>A0ABP6QMW4</accession>
<evidence type="ECO:0000259" key="1">
    <source>
        <dbReference type="PROSITE" id="PS50056"/>
    </source>
</evidence>
<dbReference type="InterPro" id="IPR000340">
    <property type="entry name" value="Dual-sp_phosphatase_cat-dom"/>
</dbReference>
<reference evidence="3" key="1">
    <citation type="journal article" date="2019" name="Int. J. Syst. Evol. Microbiol.">
        <title>The Global Catalogue of Microorganisms (GCM) 10K type strain sequencing project: providing services to taxonomists for standard genome sequencing and annotation.</title>
        <authorList>
            <consortium name="The Broad Institute Genomics Platform"/>
            <consortium name="The Broad Institute Genome Sequencing Center for Infectious Disease"/>
            <person name="Wu L."/>
            <person name="Ma J."/>
        </authorList>
    </citation>
    <scope>NUCLEOTIDE SEQUENCE [LARGE SCALE GENOMIC DNA]</scope>
    <source>
        <strain evidence="3">JCM 9377</strain>
    </source>
</reference>
<name>A0ABP6QMW4_9ACTN</name>
<evidence type="ECO:0000313" key="3">
    <source>
        <dbReference type="Proteomes" id="UP001501237"/>
    </source>
</evidence>
<gene>
    <name evidence="2" type="ORF">GCM10010468_81740</name>
</gene>
<dbReference type="RefSeq" id="WP_344840191.1">
    <property type="nucleotide sequence ID" value="NZ_BAAAUV010000060.1"/>
</dbReference>
<dbReference type="Pfam" id="PF00782">
    <property type="entry name" value="DSPc"/>
    <property type="match status" value="1"/>
</dbReference>